<proteinExistence type="predicted"/>
<dbReference type="EMBL" id="GEDG01018052">
    <property type="protein sequence ID" value="JAP21124.1"/>
    <property type="molecule type" value="Transcribed_RNA"/>
</dbReference>
<dbReference type="AlphaFoldDB" id="A0A0V0GJH4"/>
<protein>
    <submittedName>
        <fullName evidence="1">Putative ovule protein</fullName>
    </submittedName>
</protein>
<evidence type="ECO:0000313" key="1">
    <source>
        <dbReference type="EMBL" id="JAP08325.1"/>
    </source>
</evidence>
<sequence length="82" mass="9255">MITIATEQKVIVKVESPTSEFLVEIKGSDKVEELIKIVKKAWGSDYMLLRHNSVEMKVDESLSKYDVKDGSIIRVNVFAEAP</sequence>
<accession>A0A0V0GJH4</accession>
<reference evidence="1" key="1">
    <citation type="submission" date="2015-12" db="EMBL/GenBank/DDBJ databases">
        <title>Gene expression during late stages of embryo sac development: a critical building block for successful pollen-pistil interactions.</title>
        <authorList>
            <person name="Liu Y."/>
            <person name="Joly V."/>
            <person name="Sabar M."/>
            <person name="Matton D.P."/>
        </authorList>
    </citation>
    <scope>NUCLEOTIDE SEQUENCE</scope>
</reference>
<dbReference type="EMBL" id="GEDG01037106">
    <property type="protein sequence ID" value="JAP08325.1"/>
    <property type="molecule type" value="Transcribed_RNA"/>
</dbReference>
<dbReference type="Gene3D" id="3.10.20.90">
    <property type="entry name" value="Phosphatidylinositol 3-kinase Catalytic Subunit, Chain A, domain 1"/>
    <property type="match status" value="1"/>
</dbReference>
<name>A0A0V0GJH4_SOLCH</name>
<dbReference type="SUPFAM" id="SSF54236">
    <property type="entry name" value="Ubiquitin-like"/>
    <property type="match status" value="1"/>
</dbReference>
<organism evidence="1">
    <name type="scientific">Solanum chacoense</name>
    <name type="common">Chaco potato</name>
    <dbReference type="NCBI Taxonomy" id="4108"/>
    <lineage>
        <taxon>Eukaryota</taxon>
        <taxon>Viridiplantae</taxon>
        <taxon>Streptophyta</taxon>
        <taxon>Embryophyta</taxon>
        <taxon>Tracheophyta</taxon>
        <taxon>Spermatophyta</taxon>
        <taxon>Magnoliopsida</taxon>
        <taxon>eudicotyledons</taxon>
        <taxon>Gunneridae</taxon>
        <taxon>Pentapetalae</taxon>
        <taxon>asterids</taxon>
        <taxon>lamiids</taxon>
        <taxon>Solanales</taxon>
        <taxon>Solanaceae</taxon>
        <taxon>Solanoideae</taxon>
        <taxon>Solaneae</taxon>
        <taxon>Solanum</taxon>
    </lineage>
</organism>
<dbReference type="InterPro" id="IPR029071">
    <property type="entry name" value="Ubiquitin-like_domsf"/>
</dbReference>